<keyword evidence="1 5" id="KW-0547">Nucleotide-binding</keyword>
<dbReference type="GO" id="GO:0016192">
    <property type="term" value="P:vesicle-mediated transport"/>
    <property type="evidence" value="ECO:0007669"/>
    <property type="project" value="InterPro"/>
</dbReference>
<dbReference type="InterPro" id="IPR030697">
    <property type="entry name" value="Rab29/Rab38/Rab32"/>
</dbReference>
<dbReference type="InterPro" id="IPR027417">
    <property type="entry name" value="P-loop_NTPase"/>
</dbReference>
<dbReference type="GO" id="GO:0005525">
    <property type="term" value="F:GTP binding"/>
    <property type="evidence" value="ECO:0007669"/>
    <property type="project" value="UniProtKB-UniRule"/>
</dbReference>
<dbReference type="GO" id="GO:0003924">
    <property type="term" value="F:GTPase activity"/>
    <property type="evidence" value="ECO:0007669"/>
    <property type="project" value="UniProtKB-UniRule"/>
</dbReference>
<dbReference type="SUPFAM" id="SSF52540">
    <property type="entry name" value="P-loop containing nucleoside triphosphate hydrolases"/>
    <property type="match status" value="1"/>
</dbReference>
<dbReference type="EMBL" id="MKKU01000394">
    <property type="protein sequence ID" value="RNF13701.1"/>
    <property type="molecule type" value="Genomic_DNA"/>
</dbReference>
<evidence type="ECO:0000256" key="6">
    <source>
        <dbReference type="SAM" id="MobiDB-lite"/>
    </source>
</evidence>
<dbReference type="InterPro" id="IPR005225">
    <property type="entry name" value="Small_GTP-bd"/>
</dbReference>
<dbReference type="CDD" id="cd04107">
    <property type="entry name" value="Rab32_Rab38"/>
    <property type="match status" value="1"/>
</dbReference>
<dbReference type="PROSITE" id="PS51421">
    <property type="entry name" value="RAS"/>
    <property type="match status" value="1"/>
</dbReference>
<evidence type="ECO:0000313" key="7">
    <source>
        <dbReference type="EMBL" id="RNF13701.1"/>
    </source>
</evidence>
<sequence>MAYARSSELLFKVLIVGEGGTGKTCLIRRYVHSIFLATNKATIGVDFALKDIVHAASKRNLTLQLWDIAGQERYGQMTRVYYQAAAGALVVADITRPETLDLAVKWKQDLDSKVFLGASGKPIPCILLINKLDLLPNGVLAAAAAGDSNGHCVSASEGGIQKTKEEMDAFCREHGFEAWFVTSAKENKNVDAAFQKLVDCVLDATDALGSGGEPGADAAAGNGASGKLSHSNRARRAEKSGCAC</sequence>
<dbReference type="GO" id="GO:0016020">
    <property type="term" value="C:membrane"/>
    <property type="evidence" value="ECO:0007669"/>
    <property type="project" value="UniProtKB-SubCell"/>
</dbReference>
<comment type="caution">
    <text evidence="7">The sequence shown here is derived from an EMBL/GenBank/DDBJ whole genome shotgun (WGS) entry which is preliminary data.</text>
</comment>
<dbReference type="PANTHER" id="PTHR24073">
    <property type="entry name" value="DRAB5-RELATED"/>
    <property type="match status" value="1"/>
</dbReference>
<dbReference type="SMART" id="SM00173">
    <property type="entry name" value="RAS"/>
    <property type="match status" value="1"/>
</dbReference>
<dbReference type="RefSeq" id="XP_029226903.1">
    <property type="nucleotide sequence ID" value="XM_029372977.1"/>
</dbReference>
<gene>
    <name evidence="7" type="ORF">Tco025E_06088</name>
</gene>
<dbReference type="SMART" id="SM00176">
    <property type="entry name" value="RAN"/>
    <property type="match status" value="1"/>
</dbReference>
<dbReference type="AlphaFoldDB" id="A0A3R7LG36"/>
<dbReference type="GeneID" id="40319699"/>
<protein>
    <recommendedName>
        <fullName evidence="5">Ras-related protein Rab</fullName>
    </recommendedName>
</protein>
<comment type="function">
    <text evidence="5">The small GTPases Rab are key regulators in vesicle trafficking.</text>
</comment>
<evidence type="ECO:0000256" key="1">
    <source>
        <dbReference type="ARBA" id="ARBA00022741"/>
    </source>
</evidence>
<evidence type="ECO:0000256" key="4">
    <source>
        <dbReference type="ARBA" id="ARBA00023289"/>
    </source>
</evidence>
<keyword evidence="3 5" id="KW-0449">Lipoprotein</keyword>
<evidence type="ECO:0000256" key="2">
    <source>
        <dbReference type="ARBA" id="ARBA00023134"/>
    </source>
</evidence>
<accession>A0A3R7LG36</accession>
<evidence type="ECO:0000313" key="8">
    <source>
        <dbReference type="Proteomes" id="UP000284403"/>
    </source>
</evidence>
<dbReference type="GO" id="GO:0031982">
    <property type="term" value="C:vesicle"/>
    <property type="evidence" value="ECO:0007669"/>
    <property type="project" value="InterPro"/>
</dbReference>
<name>A0A3R7LG36_9TRYP</name>
<keyword evidence="4 5" id="KW-0636">Prenylation</keyword>
<proteinExistence type="inferred from homology"/>
<dbReference type="FunFam" id="3.40.50.300:FF:001447">
    <property type="entry name" value="Ras-related protein Rab-1B"/>
    <property type="match status" value="1"/>
</dbReference>
<evidence type="ECO:0000256" key="3">
    <source>
        <dbReference type="ARBA" id="ARBA00023288"/>
    </source>
</evidence>
<dbReference type="SMART" id="SM00175">
    <property type="entry name" value="RAB"/>
    <property type="match status" value="1"/>
</dbReference>
<dbReference type="GO" id="GO:0005802">
    <property type="term" value="C:trans-Golgi network"/>
    <property type="evidence" value="ECO:0007669"/>
    <property type="project" value="UniProtKB-UniRule"/>
</dbReference>
<comment type="subcellular location">
    <subcellularLocation>
        <location evidence="5">Membrane</location>
        <topology evidence="5">Lipid-anchor</topology>
    </subcellularLocation>
</comment>
<keyword evidence="8" id="KW-1185">Reference proteome</keyword>
<keyword evidence="5" id="KW-0472">Membrane</keyword>
<dbReference type="OrthoDB" id="245989at2759"/>
<dbReference type="NCBIfam" id="TIGR00231">
    <property type="entry name" value="small_GTP"/>
    <property type="match status" value="1"/>
</dbReference>
<organism evidence="7 8">
    <name type="scientific">Trypanosoma conorhini</name>
    <dbReference type="NCBI Taxonomy" id="83891"/>
    <lineage>
        <taxon>Eukaryota</taxon>
        <taxon>Discoba</taxon>
        <taxon>Euglenozoa</taxon>
        <taxon>Kinetoplastea</taxon>
        <taxon>Metakinetoplastina</taxon>
        <taxon>Trypanosomatida</taxon>
        <taxon>Trypanosomatidae</taxon>
        <taxon>Trypanosoma</taxon>
    </lineage>
</organism>
<evidence type="ECO:0000256" key="5">
    <source>
        <dbReference type="RuleBase" id="RU367128"/>
    </source>
</evidence>
<dbReference type="PRINTS" id="PR00449">
    <property type="entry name" value="RASTRNSFRMNG"/>
</dbReference>
<dbReference type="InterPro" id="IPR001806">
    <property type="entry name" value="Small_GTPase"/>
</dbReference>
<reference evidence="7 8" key="1">
    <citation type="journal article" date="2018" name="BMC Genomics">
        <title>Genomic comparison of Trypanosoma conorhini and Trypanosoma rangeli to Trypanosoma cruzi strains of high and low virulence.</title>
        <authorList>
            <person name="Bradwell K.R."/>
            <person name="Koparde V.N."/>
            <person name="Matveyev A.V."/>
            <person name="Serrano M.G."/>
            <person name="Alves J.M."/>
            <person name="Parikh H."/>
            <person name="Huang B."/>
            <person name="Lee V."/>
            <person name="Espinosa-Alvarez O."/>
            <person name="Ortiz P.A."/>
            <person name="Costa-Martins A.G."/>
            <person name="Teixeira M.M."/>
            <person name="Buck G.A."/>
        </authorList>
    </citation>
    <scope>NUCLEOTIDE SEQUENCE [LARGE SCALE GENOMIC DNA]</scope>
    <source>
        <strain evidence="7 8">025E</strain>
    </source>
</reference>
<comment type="similarity">
    <text evidence="5">Belongs to the small GTPase superfamily. Rab family.</text>
</comment>
<feature type="region of interest" description="Disordered" evidence="6">
    <location>
        <begin position="213"/>
        <end position="232"/>
    </location>
</feature>
<keyword evidence="2 5" id="KW-0342">GTP-binding</keyword>
<dbReference type="Proteomes" id="UP000284403">
    <property type="component" value="Unassembled WGS sequence"/>
</dbReference>
<dbReference type="PROSITE" id="PS51419">
    <property type="entry name" value="RAB"/>
    <property type="match status" value="1"/>
</dbReference>
<feature type="compositionally biased region" description="Low complexity" evidence="6">
    <location>
        <begin position="215"/>
        <end position="226"/>
    </location>
</feature>
<dbReference type="Pfam" id="PF00071">
    <property type="entry name" value="Ras"/>
    <property type="match status" value="1"/>
</dbReference>
<dbReference type="SMART" id="SM00174">
    <property type="entry name" value="RHO"/>
    <property type="match status" value="1"/>
</dbReference>
<dbReference type="Gene3D" id="3.40.50.300">
    <property type="entry name" value="P-loop containing nucleotide triphosphate hydrolases"/>
    <property type="match status" value="1"/>
</dbReference>